<dbReference type="PROSITE" id="PS51257">
    <property type="entry name" value="PROKAR_LIPOPROTEIN"/>
    <property type="match status" value="1"/>
</dbReference>
<evidence type="ECO:0000313" key="3">
    <source>
        <dbReference type="Proteomes" id="UP001301653"/>
    </source>
</evidence>
<reference evidence="2 3" key="1">
    <citation type="submission" date="2023-12" db="EMBL/GenBank/DDBJ databases">
        <title>Stenotrophomonas guangdongensis sp. nov., isolated from wilted pepper plants (Capsicum annuum).</title>
        <authorList>
            <person name="Qiu M."/>
            <person name="Li Y."/>
            <person name="Liu Q."/>
            <person name="Zhang X."/>
            <person name="Huang Y."/>
            <person name="Guo R."/>
            <person name="Hu M."/>
            <person name="Zhou J."/>
            <person name="Zhou X."/>
        </authorList>
    </citation>
    <scope>NUCLEOTIDE SEQUENCE [LARGE SCALE GENOMIC DNA]</scope>
    <source>
        <strain evidence="2 3">MH1</strain>
    </source>
</reference>
<evidence type="ECO:0008006" key="4">
    <source>
        <dbReference type="Google" id="ProtNLM"/>
    </source>
</evidence>
<proteinExistence type="predicted"/>
<feature type="chain" id="PRO_5046866282" description="Lipoprotein" evidence="1">
    <location>
        <begin position="28"/>
        <end position="156"/>
    </location>
</feature>
<evidence type="ECO:0000256" key="1">
    <source>
        <dbReference type="SAM" id="SignalP"/>
    </source>
</evidence>
<organism evidence="2 3">
    <name type="scientific">Stenotrophomonas capsici</name>
    <dbReference type="NCBI Taxonomy" id="3110230"/>
    <lineage>
        <taxon>Bacteria</taxon>
        <taxon>Pseudomonadati</taxon>
        <taxon>Pseudomonadota</taxon>
        <taxon>Gammaproteobacteria</taxon>
        <taxon>Lysobacterales</taxon>
        <taxon>Lysobacteraceae</taxon>
        <taxon>Stenotrophomonas</taxon>
    </lineage>
</organism>
<dbReference type="RefSeq" id="WP_323438302.1">
    <property type="nucleotide sequence ID" value="NZ_JAYFUH010000076.1"/>
</dbReference>
<keyword evidence="1" id="KW-0732">Signal</keyword>
<dbReference type="Proteomes" id="UP001301653">
    <property type="component" value="Unassembled WGS sequence"/>
</dbReference>
<evidence type="ECO:0000313" key="2">
    <source>
        <dbReference type="EMBL" id="MEA5667180.1"/>
    </source>
</evidence>
<dbReference type="EMBL" id="JAYFUH010000076">
    <property type="protein sequence ID" value="MEA5667180.1"/>
    <property type="molecule type" value="Genomic_DNA"/>
</dbReference>
<feature type="signal peptide" evidence="1">
    <location>
        <begin position="1"/>
        <end position="27"/>
    </location>
</feature>
<keyword evidence="3" id="KW-1185">Reference proteome</keyword>
<name>A0ABU5V1E9_9GAMM</name>
<protein>
    <recommendedName>
        <fullName evidence="4">Lipoprotein</fullName>
    </recommendedName>
</protein>
<sequence length="156" mass="16744">MLRFARSSVFALMALGMVGCGNSPVPADGAASPAEPAVEATDVSAAVASDFPRGFVPEFSYRIRSKANDTVEGVEYKRLVVEFKGADVASIDKAVEAGLVKIGYRRYKTLNQENGAIVGDYGKDGHRITATTTPKSESMSLFDPEAKGTVYFVWRP</sequence>
<accession>A0ABU5V1E9</accession>
<gene>
    <name evidence="2" type="ORF">VA603_06470</name>
</gene>
<comment type="caution">
    <text evidence="2">The sequence shown here is derived from an EMBL/GenBank/DDBJ whole genome shotgun (WGS) entry which is preliminary data.</text>
</comment>